<dbReference type="InterPro" id="IPR058240">
    <property type="entry name" value="rSAM_sf"/>
</dbReference>
<evidence type="ECO:0000313" key="8">
    <source>
        <dbReference type="EMBL" id="TCO86873.1"/>
    </source>
</evidence>
<dbReference type="Gene3D" id="3.20.20.70">
    <property type="entry name" value="Aldolase class I"/>
    <property type="match status" value="1"/>
</dbReference>
<dbReference type="Pfam" id="PF04055">
    <property type="entry name" value="Radical_SAM"/>
    <property type="match status" value="1"/>
</dbReference>
<comment type="caution">
    <text evidence="8">The sequence shown here is derived from an EMBL/GenBank/DDBJ whole genome shotgun (WGS) entry which is preliminary data.</text>
</comment>
<feature type="domain" description="Radical SAM core" evidence="7">
    <location>
        <begin position="105"/>
        <end position="339"/>
    </location>
</feature>
<reference evidence="8 9" key="1">
    <citation type="submission" date="2019-03" db="EMBL/GenBank/DDBJ databases">
        <title>Genomic Encyclopedia of Type Strains, Phase IV (KMG-IV): sequencing the most valuable type-strain genomes for metagenomic binning, comparative biology and taxonomic classification.</title>
        <authorList>
            <person name="Goeker M."/>
        </authorList>
    </citation>
    <scope>NUCLEOTIDE SEQUENCE [LARGE SCALE GENOMIC DNA]</scope>
    <source>
        <strain evidence="8 9">DSM 23917</strain>
    </source>
</reference>
<dbReference type="SFLD" id="SFLDG01067">
    <property type="entry name" value="SPASM/twitch_domain_containing"/>
    <property type="match status" value="1"/>
</dbReference>
<sequence length="482" mass="55927">MVSTMITFHSIIKNKSIFTVMKKYSMPSKDLNVFFSETKKYFCHIPSGLIFHVDNDDVELYLDVCLKNKQPTPEELKTCNEIYDILNATIAEYSEQLVEESKEEVFKPSCIVLNVSGKCNLLCPYCFARNNHKKFAFKSMNVETSLQAIDYMMTINPNSSEYTIAFFGGEPFLEIETIEKIVEETHKRYPEKVLHFTATTNGTILDNKILSLLKKYDFSLMISIDGPRDITNKLRPHSNPHKDTFSVIMENITTLKENLINIDLRATVVAGNSNLLSIAKFFENQKIPYHLAFCFNTQNKQNDYAAWYEENLSRLSYEFEELFDFYYELMQNQQFIWGFYFLETIRDIALRKKNYFSCGAGINLFAVTDNGNVFSCMNYTPIPDTKIGDIYTGIDSHLNSLYKAKFIQSTTECNNCKVRFFCSGGCMAERYAVNKTTKSPVKLHCILEQLLFDKYLSAYQYIKNNLPDAMNCIIEHRQRYEN</sequence>
<evidence type="ECO:0000256" key="6">
    <source>
        <dbReference type="ARBA" id="ARBA00023601"/>
    </source>
</evidence>
<dbReference type="InterPro" id="IPR013785">
    <property type="entry name" value="Aldolase_TIM"/>
</dbReference>
<evidence type="ECO:0000256" key="2">
    <source>
        <dbReference type="ARBA" id="ARBA00022691"/>
    </source>
</evidence>
<evidence type="ECO:0000256" key="1">
    <source>
        <dbReference type="ARBA" id="ARBA00001966"/>
    </source>
</evidence>
<evidence type="ECO:0000256" key="3">
    <source>
        <dbReference type="ARBA" id="ARBA00022723"/>
    </source>
</evidence>
<dbReference type="InterPro" id="IPR007197">
    <property type="entry name" value="rSAM"/>
</dbReference>
<dbReference type="NCBIfam" id="TIGR04085">
    <property type="entry name" value="rSAM_more_4Fe4S"/>
    <property type="match status" value="1"/>
</dbReference>
<dbReference type="Proteomes" id="UP000295600">
    <property type="component" value="Unassembled WGS sequence"/>
</dbReference>
<dbReference type="SUPFAM" id="SSF102114">
    <property type="entry name" value="Radical SAM enzymes"/>
    <property type="match status" value="1"/>
</dbReference>
<dbReference type="InterPro" id="IPR023867">
    <property type="entry name" value="Sulphatase_maturase_rSAM"/>
</dbReference>
<proteinExistence type="inferred from homology"/>
<keyword evidence="2" id="KW-0949">S-adenosyl-L-methionine</keyword>
<dbReference type="GO" id="GO:0016491">
    <property type="term" value="F:oxidoreductase activity"/>
    <property type="evidence" value="ECO:0007669"/>
    <property type="project" value="InterPro"/>
</dbReference>
<dbReference type="AlphaFoldDB" id="A0A4R2LM30"/>
<comment type="cofactor">
    <cofactor evidence="1">
        <name>[4Fe-4S] cluster</name>
        <dbReference type="ChEBI" id="CHEBI:49883"/>
    </cofactor>
</comment>
<keyword evidence="4" id="KW-0408">Iron</keyword>
<organism evidence="8 9">
    <name type="scientific">Prevotella heparinolytica</name>
    <dbReference type="NCBI Taxonomy" id="28113"/>
    <lineage>
        <taxon>Bacteria</taxon>
        <taxon>Pseudomonadati</taxon>
        <taxon>Bacteroidota</taxon>
        <taxon>Bacteroidia</taxon>
        <taxon>Bacteroidales</taxon>
        <taxon>Bacteroidaceae</taxon>
        <taxon>Bacteroides</taxon>
    </lineage>
</organism>
<evidence type="ECO:0000313" key="9">
    <source>
        <dbReference type="Proteomes" id="UP000295600"/>
    </source>
</evidence>
<keyword evidence="5" id="KW-0411">Iron-sulfur</keyword>
<dbReference type="GO" id="GO:0051536">
    <property type="term" value="F:iron-sulfur cluster binding"/>
    <property type="evidence" value="ECO:0007669"/>
    <property type="project" value="UniProtKB-KW"/>
</dbReference>
<gene>
    <name evidence="8" type="ORF">EV202_1394</name>
</gene>
<dbReference type="InterPro" id="IPR023885">
    <property type="entry name" value="4Fe4S-binding_SPASM_dom"/>
</dbReference>
<name>A0A4R2LM30_9BACE</name>
<dbReference type="PANTHER" id="PTHR43273">
    <property type="entry name" value="ANAEROBIC SULFATASE-MATURATING ENZYME HOMOLOG ASLB-RELATED"/>
    <property type="match status" value="1"/>
</dbReference>
<protein>
    <recommendedName>
        <fullName evidence="7">Radical SAM core domain-containing protein</fullName>
    </recommendedName>
</protein>
<dbReference type="SFLD" id="SFLDG01384">
    <property type="entry name" value="thioether_bond_formation_requi"/>
    <property type="match status" value="1"/>
</dbReference>
<evidence type="ECO:0000259" key="7">
    <source>
        <dbReference type="PROSITE" id="PS51918"/>
    </source>
</evidence>
<accession>A0A4R2LM30</accession>
<keyword evidence="3" id="KW-0479">Metal-binding</keyword>
<dbReference type="GO" id="GO:0046872">
    <property type="term" value="F:metal ion binding"/>
    <property type="evidence" value="ECO:0007669"/>
    <property type="project" value="UniProtKB-KW"/>
</dbReference>
<evidence type="ECO:0000256" key="4">
    <source>
        <dbReference type="ARBA" id="ARBA00023004"/>
    </source>
</evidence>
<dbReference type="CDD" id="cd01335">
    <property type="entry name" value="Radical_SAM"/>
    <property type="match status" value="1"/>
</dbReference>
<dbReference type="SFLD" id="SFLDS00029">
    <property type="entry name" value="Radical_SAM"/>
    <property type="match status" value="1"/>
</dbReference>
<dbReference type="SFLD" id="SFLDG01386">
    <property type="entry name" value="main_SPASM_domain-containing"/>
    <property type="match status" value="1"/>
</dbReference>
<comment type="similarity">
    <text evidence="6">Belongs to the radical SAM superfamily. Anaerobic sulfatase-maturating enzyme family.</text>
</comment>
<dbReference type="PROSITE" id="PS51918">
    <property type="entry name" value="RADICAL_SAM"/>
    <property type="match status" value="1"/>
</dbReference>
<dbReference type="PANTHER" id="PTHR43273:SF3">
    <property type="entry name" value="ANAEROBIC SULFATASE-MATURATING ENZYME HOMOLOG ASLB-RELATED"/>
    <property type="match status" value="1"/>
</dbReference>
<dbReference type="EMBL" id="SLXB01000039">
    <property type="protein sequence ID" value="TCO86873.1"/>
    <property type="molecule type" value="Genomic_DNA"/>
</dbReference>
<evidence type="ECO:0000256" key="5">
    <source>
        <dbReference type="ARBA" id="ARBA00023014"/>
    </source>
</evidence>